<dbReference type="InterPro" id="IPR032871">
    <property type="entry name" value="AHH_dom_containing"/>
</dbReference>
<evidence type="ECO:0000313" key="1">
    <source>
        <dbReference type="EMBL" id="REG34727.1"/>
    </source>
</evidence>
<dbReference type="EMBL" id="QUMU01000003">
    <property type="protein sequence ID" value="REG34727.1"/>
    <property type="molecule type" value="Genomic_DNA"/>
</dbReference>
<accession>A0ABX9K7D7</accession>
<organism evidence="1 2">
    <name type="scientific">Archangium gephyra</name>
    <dbReference type="NCBI Taxonomy" id="48"/>
    <lineage>
        <taxon>Bacteria</taxon>
        <taxon>Pseudomonadati</taxon>
        <taxon>Myxococcota</taxon>
        <taxon>Myxococcia</taxon>
        <taxon>Myxococcales</taxon>
        <taxon>Cystobacterineae</taxon>
        <taxon>Archangiaceae</taxon>
        <taxon>Archangium</taxon>
    </lineage>
</organism>
<dbReference type="Pfam" id="PF14412">
    <property type="entry name" value="AHH"/>
    <property type="match status" value="1"/>
</dbReference>
<dbReference type="Proteomes" id="UP000256345">
    <property type="component" value="Unassembled WGS sequence"/>
</dbReference>
<gene>
    <name evidence="1" type="ORF">ATI61_103636</name>
</gene>
<reference evidence="1 2" key="1">
    <citation type="submission" date="2018-08" db="EMBL/GenBank/DDBJ databases">
        <title>Genomic Encyclopedia of Archaeal and Bacterial Type Strains, Phase II (KMG-II): from individual species to whole genera.</title>
        <authorList>
            <person name="Goeker M."/>
        </authorList>
    </citation>
    <scope>NUCLEOTIDE SEQUENCE [LARGE SCALE GENOMIC DNA]</scope>
    <source>
        <strain evidence="1 2">DSM 2261</strain>
    </source>
</reference>
<evidence type="ECO:0000313" key="2">
    <source>
        <dbReference type="Proteomes" id="UP000256345"/>
    </source>
</evidence>
<name>A0ABX9K7D7_9BACT</name>
<sequence>MRLLAAALLLTLAPVLTALGGPLDAFRVEREVSLQVSTLPGERLKLSFELSPLLQRNFTVEEARSILTFQHDSLTALEPRGLLLATTGMVPCASCTAVSWEQQLRAEYLAKYGSPSVHLPEALENSRQVMALRLSTRFMGDGFRNAAHELFNDPLFVSGVVLSTALYMAAWLAPEPFFSKAFAAKLTLVLMTSFTVAELRNVAVTVMRLYKEAEQARTVRELEKVAERFGKALGGTGLRLLVMVASYGVGKALPGVPPGGMRGRQWAPAGAAALDDLLMTEATTVQVVADGSVVISGATLGNTVAAARAESICDDGSSKNGEWHHLATISNRKSSARGGPWTPRFEVLFEQMGMSLNDPTNLIHIQGHEGPHSEQYHRTVFERLRTSIVGCTSQEECKRAFTNALKLIADELCTPGTDLNKMLIKKTQP</sequence>
<keyword evidence="2" id="KW-1185">Reference proteome</keyword>
<proteinExistence type="predicted"/>
<protein>
    <submittedName>
        <fullName evidence="1">HNH/ENDO VII superfamily nuclease</fullName>
    </submittedName>
</protein>
<comment type="caution">
    <text evidence="1">The sequence shown here is derived from an EMBL/GenBank/DDBJ whole genome shotgun (WGS) entry which is preliminary data.</text>
</comment>